<dbReference type="OrthoDB" id="4538973at2"/>
<comment type="caution">
    <text evidence="3">The sequence shown here is derived from an EMBL/GenBank/DDBJ whole genome shotgun (WGS) entry which is preliminary data.</text>
</comment>
<keyword evidence="2" id="KW-0732">Signal</keyword>
<sequence>MSRLGPVYTLAVGAVLTVALGVASAQASPAVEQATAVPIDTTSTAPPVEEEAPTPEETPAPGETAPPEEAAPADTTPKKVDYAGVVQGNGGLVAISIRNGKAVAYFCDGHIEAWLKGKAENNTVTLEGKNALITASLGGGKAQGRVEFKGKSWRFSAAVVKKPSGLYRATAQVRGARIVGGWIKLPSGQSVGRLTIGESGAGEAAAAFDGGVVTWYGIPLTPTEPDAFIDTINP</sequence>
<dbReference type="Proteomes" id="UP000334990">
    <property type="component" value="Unassembled WGS sequence"/>
</dbReference>
<dbReference type="RefSeq" id="WP_155339261.1">
    <property type="nucleotide sequence ID" value="NZ_BAAABN010000035.1"/>
</dbReference>
<gene>
    <name evidence="3" type="ORF">Acor_51480</name>
</gene>
<evidence type="ECO:0000256" key="2">
    <source>
        <dbReference type="SAM" id="SignalP"/>
    </source>
</evidence>
<evidence type="ECO:0000256" key="1">
    <source>
        <dbReference type="SAM" id="MobiDB-lite"/>
    </source>
</evidence>
<feature type="chain" id="PRO_5024433010" description="Htaa domain-containing protein" evidence="2">
    <location>
        <begin position="28"/>
        <end position="234"/>
    </location>
</feature>
<name>A0A5M3W4X4_9ACTN</name>
<evidence type="ECO:0008006" key="5">
    <source>
        <dbReference type="Google" id="ProtNLM"/>
    </source>
</evidence>
<feature type="signal peptide" evidence="2">
    <location>
        <begin position="1"/>
        <end position="27"/>
    </location>
</feature>
<evidence type="ECO:0000313" key="4">
    <source>
        <dbReference type="Proteomes" id="UP000334990"/>
    </source>
</evidence>
<dbReference type="AlphaFoldDB" id="A0A5M3W4X4"/>
<dbReference type="EMBL" id="BLAD01000064">
    <property type="protein sequence ID" value="GES03082.1"/>
    <property type="molecule type" value="Genomic_DNA"/>
</dbReference>
<feature type="region of interest" description="Disordered" evidence="1">
    <location>
        <begin position="31"/>
        <end position="76"/>
    </location>
</feature>
<organism evidence="3 4">
    <name type="scientific">Acrocarpospora corrugata</name>
    <dbReference type="NCBI Taxonomy" id="35763"/>
    <lineage>
        <taxon>Bacteria</taxon>
        <taxon>Bacillati</taxon>
        <taxon>Actinomycetota</taxon>
        <taxon>Actinomycetes</taxon>
        <taxon>Streptosporangiales</taxon>
        <taxon>Streptosporangiaceae</taxon>
        <taxon>Acrocarpospora</taxon>
    </lineage>
</organism>
<keyword evidence="4" id="KW-1185">Reference proteome</keyword>
<accession>A0A5M3W4X4</accession>
<proteinExistence type="predicted"/>
<protein>
    <recommendedName>
        <fullName evidence="5">Htaa domain-containing protein</fullName>
    </recommendedName>
</protein>
<feature type="compositionally biased region" description="Low complexity" evidence="1">
    <location>
        <begin position="55"/>
        <end position="75"/>
    </location>
</feature>
<evidence type="ECO:0000313" key="3">
    <source>
        <dbReference type="EMBL" id="GES03082.1"/>
    </source>
</evidence>
<reference evidence="3 4" key="1">
    <citation type="submission" date="2019-10" db="EMBL/GenBank/DDBJ databases">
        <title>Whole genome shotgun sequence of Acrocarpospora corrugata NBRC 13972.</title>
        <authorList>
            <person name="Ichikawa N."/>
            <person name="Kimura A."/>
            <person name="Kitahashi Y."/>
            <person name="Komaki H."/>
            <person name="Oguchi A."/>
        </authorList>
    </citation>
    <scope>NUCLEOTIDE SEQUENCE [LARGE SCALE GENOMIC DNA]</scope>
    <source>
        <strain evidence="3 4">NBRC 13972</strain>
    </source>
</reference>